<evidence type="ECO:0000313" key="3">
    <source>
        <dbReference type="Proteomes" id="UP000317178"/>
    </source>
</evidence>
<dbReference type="InterPro" id="IPR013022">
    <property type="entry name" value="Xyl_isomerase-like_TIM-brl"/>
</dbReference>
<dbReference type="InterPro" id="IPR036237">
    <property type="entry name" value="Xyl_isomerase-like_sf"/>
</dbReference>
<protein>
    <submittedName>
        <fullName evidence="2">Xylose isomerase-like TIM barrel</fullName>
    </submittedName>
</protein>
<dbReference type="GO" id="GO:0016853">
    <property type="term" value="F:isomerase activity"/>
    <property type="evidence" value="ECO:0007669"/>
    <property type="project" value="UniProtKB-KW"/>
</dbReference>
<dbReference type="Proteomes" id="UP000317178">
    <property type="component" value="Chromosome"/>
</dbReference>
<dbReference type="Pfam" id="PF01261">
    <property type="entry name" value="AP_endonuc_2"/>
    <property type="match status" value="1"/>
</dbReference>
<gene>
    <name evidence="2" type="ORF">Pla110_05070</name>
</gene>
<accession>A0A518CHU7</accession>
<reference evidence="2 3" key="1">
    <citation type="submission" date="2019-02" db="EMBL/GenBank/DDBJ databases">
        <title>Deep-cultivation of Planctomycetes and their phenomic and genomic characterization uncovers novel biology.</title>
        <authorList>
            <person name="Wiegand S."/>
            <person name="Jogler M."/>
            <person name="Boedeker C."/>
            <person name="Pinto D."/>
            <person name="Vollmers J."/>
            <person name="Rivas-Marin E."/>
            <person name="Kohn T."/>
            <person name="Peeters S.H."/>
            <person name="Heuer A."/>
            <person name="Rast P."/>
            <person name="Oberbeckmann S."/>
            <person name="Bunk B."/>
            <person name="Jeske O."/>
            <person name="Meyerdierks A."/>
            <person name="Storesund J.E."/>
            <person name="Kallscheuer N."/>
            <person name="Luecker S."/>
            <person name="Lage O.M."/>
            <person name="Pohl T."/>
            <person name="Merkel B.J."/>
            <person name="Hornburger P."/>
            <person name="Mueller R.-W."/>
            <person name="Bruemmer F."/>
            <person name="Labrenz M."/>
            <person name="Spormann A.M."/>
            <person name="Op den Camp H."/>
            <person name="Overmann J."/>
            <person name="Amann R."/>
            <person name="Jetten M.S.M."/>
            <person name="Mascher T."/>
            <person name="Medema M.H."/>
            <person name="Devos D.P."/>
            <person name="Kaster A.-K."/>
            <person name="Ovreas L."/>
            <person name="Rohde M."/>
            <person name="Galperin M.Y."/>
            <person name="Jogler C."/>
        </authorList>
    </citation>
    <scope>NUCLEOTIDE SEQUENCE [LARGE SCALE GENOMIC DNA]</scope>
    <source>
        <strain evidence="2 3">Pla110</strain>
    </source>
</reference>
<dbReference type="EMBL" id="CP036281">
    <property type="protein sequence ID" value="QDU78803.1"/>
    <property type="molecule type" value="Genomic_DNA"/>
</dbReference>
<proteinExistence type="predicted"/>
<dbReference type="PANTHER" id="PTHR12110">
    <property type="entry name" value="HYDROXYPYRUVATE ISOMERASE"/>
    <property type="match status" value="1"/>
</dbReference>
<evidence type="ECO:0000259" key="1">
    <source>
        <dbReference type="Pfam" id="PF01261"/>
    </source>
</evidence>
<dbReference type="Gene3D" id="3.20.20.150">
    <property type="entry name" value="Divalent-metal-dependent TIM barrel enzymes"/>
    <property type="match status" value="1"/>
</dbReference>
<feature type="domain" description="Xylose isomerase-like TIM barrel" evidence="1">
    <location>
        <begin position="84"/>
        <end position="310"/>
    </location>
</feature>
<evidence type="ECO:0000313" key="2">
    <source>
        <dbReference type="EMBL" id="QDU78803.1"/>
    </source>
</evidence>
<dbReference type="InterPro" id="IPR050312">
    <property type="entry name" value="IolE/XylAMocC-like"/>
</dbReference>
<name>A0A518CHU7_9PLAN</name>
<dbReference type="RefSeq" id="WP_231742850.1">
    <property type="nucleotide sequence ID" value="NZ_CP036281.1"/>
</dbReference>
<organism evidence="2 3">
    <name type="scientific">Polystyrenella longa</name>
    <dbReference type="NCBI Taxonomy" id="2528007"/>
    <lineage>
        <taxon>Bacteria</taxon>
        <taxon>Pseudomonadati</taxon>
        <taxon>Planctomycetota</taxon>
        <taxon>Planctomycetia</taxon>
        <taxon>Planctomycetales</taxon>
        <taxon>Planctomycetaceae</taxon>
        <taxon>Polystyrenella</taxon>
    </lineage>
</organism>
<dbReference type="KEGG" id="plon:Pla110_05070"/>
<dbReference type="AlphaFoldDB" id="A0A518CHU7"/>
<dbReference type="SUPFAM" id="SSF51658">
    <property type="entry name" value="Xylose isomerase-like"/>
    <property type="match status" value="1"/>
</dbReference>
<sequence>MNSASPEMGRGWGRRSFLQSTLLGAGAALMGSPQISSAAEPVTRNGQSHFKISLAAYSFHRHLVRDWTPETQAKAEMTLDDVIKFAAEQNLDGVELTSYYFPKEVTNEYLMHLKQLTFRLGLDISGTAIGNDFGLVEGEARQEQLAYTRKWIDHAATMGAPVIRIFAGKTPKGDTDSAAIARCAAGINESLDYAAEKGVFLALENHGGITSTSPQMLSIISQVKDSPFFGVNFDGGNFRTAEPYTDLAAIAPYAVNAQLKVSLHPEGKPREQADYIRTLRILKEAGYRGYIVLEYEEKEDPRESIPAVLDELRAAMAEV</sequence>
<keyword evidence="3" id="KW-1185">Reference proteome</keyword>
<dbReference type="InterPro" id="IPR006311">
    <property type="entry name" value="TAT_signal"/>
</dbReference>
<dbReference type="PANTHER" id="PTHR12110:SF53">
    <property type="entry name" value="BLR5974 PROTEIN"/>
    <property type="match status" value="1"/>
</dbReference>
<keyword evidence="2" id="KW-0413">Isomerase</keyword>
<dbReference type="PROSITE" id="PS51318">
    <property type="entry name" value="TAT"/>
    <property type="match status" value="1"/>
</dbReference>